<feature type="compositionally biased region" description="Polar residues" evidence="1">
    <location>
        <begin position="1"/>
        <end position="20"/>
    </location>
</feature>
<organism evidence="2">
    <name type="scientific">Spongospora subterranea</name>
    <dbReference type="NCBI Taxonomy" id="70186"/>
    <lineage>
        <taxon>Eukaryota</taxon>
        <taxon>Sar</taxon>
        <taxon>Rhizaria</taxon>
        <taxon>Endomyxa</taxon>
        <taxon>Phytomyxea</taxon>
        <taxon>Plasmodiophorida</taxon>
        <taxon>Plasmodiophoridae</taxon>
        <taxon>Spongospora</taxon>
    </lineage>
</organism>
<dbReference type="EMBL" id="HACM01001324">
    <property type="protein sequence ID" value="CRZ01766.1"/>
    <property type="molecule type" value="Transcribed_RNA"/>
</dbReference>
<evidence type="ECO:0000313" key="2">
    <source>
        <dbReference type="EMBL" id="CRZ01766.1"/>
    </source>
</evidence>
<name>A0A0H5QKC6_9EUKA</name>
<feature type="non-terminal residue" evidence="2">
    <location>
        <position position="1"/>
    </location>
</feature>
<proteinExistence type="predicted"/>
<accession>A0A0H5QKC6</accession>
<reference evidence="2" key="1">
    <citation type="submission" date="2015-04" db="EMBL/GenBank/DDBJ databases">
        <title>The genome sequence of the plant pathogenic Rhizarian Plasmodiophora brassicae reveals insights in its biotrophic life cycle and the origin of chitin synthesis.</title>
        <authorList>
            <person name="Schwelm A."/>
            <person name="Fogelqvist J."/>
            <person name="Knaust A."/>
            <person name="Julke S."/>
            <person name="Lilja T."/>
            <person name="Dhandapani V."/>
            <person name="Bonilla-Rosso G."/>
            <person name="Karlsson M."/>
            <person name="Shevchenko A."/>
            <person name="Choi S.R."/>
            <person name="Kim H.G."/>
            <person name="Park J.Y."/>
            <person name="Lim Y.P."/>
            <person name="Ludwig-Muller J."/>
            <person name="Dixelius C."/>
        </authorList>
    </citation>
    <scope>NUCLEOTIDE SEQUENCE</scope>
    <source>
        <tissue evidence="2">Potato root galls</tissue>
    </source>
</reference>
<feature type="region of interest" description="Disordered" evidence="1">
    <location>
        <begin position="1"/>
        <end position="22"/>
    </location>
</feature>
<protein>
    <submittedName>
        <fullName evidence="2">Uncharacterized protein</fullName>
    </submittedName>
</protein>
<sequence length="448" mass="47839">AGESARSTTWGTARHTSTAVQPGHDRVGNRLEILLPALVLFLRSLLGSIEPGDRLVDRSLELGLVASLELVGELVVLESVAEVVGVGLERVLGGDTSGSLLVFLLVLFGLGNHALDFLLGETALVIGDGDAVRLAGGLVRRRDVQDTVGIDVKCDFDLRNTTGGGRNTRELKLAEKVVVLGARTFTLVDLDEHTGLVVGIGREDLRLLGRDGGVALDESRKDTTRGLDTGRERSNIEEEQVLGLLRSVTAEDGSLDGSTIGNSLVGVDRLVGLLAVEKVRDELDDTGNTGRATDEDDIVHVGLVDLGIAENLFDGLEGAAEEVLAEFLETSTGEGSVKVDTLVERVDFDRGLSSRRESALGTFASSAETTEGTRVRREILLVLALEFLDKVVDETVVKVLTTKMGVTGGGLDFKDTLFDGQERDIERSSTEIEDEYVALALDLLVETI</sequence>
<dbReference type="AlphaFoldDB" id="A0A0H5QKC6"/>
<feature type="non-terminal residue" evidence="2">
    <location>
        <position position="448"/>
    </location>
</feature>
<evidence type="ECO:0000256" key="1">
    <source>
        <dbReference type="SAM" id="MobiDB-lite"/>
    </source>
</evidence>
<dbReference type="Pfam" id="PF10712">
    <property type="entry name" value="NAD-GH"/>
    <property type="match status" value="1"/>
</dbReference>
<dbReference type="InterPro" id="IPR019651">
    <property type="entry name" value="Glutamate_DH_NAD-spec"/>
</dbReference>